<feature type="domain" description="AB hydrolase-1" evidence="2">
    <location>
        <begin position="6"/>
        <end position="202"/>
    </location>
</feature>
<proteinExistence type="predicted"/>
<gene>
    <name evidence="3" type="ORF">VSH64_08745</name>
</gene>
<organism evidence="3 4">
    <name type="scientific">Amycolatopsis rhabdoformis</name>
    <dbReference type="NCBI Taxonomy" id="1448059"/>
    <lineage>
        <taxon>Bacteria</taxon>
        <taxon>Bacillati</taxon>
        <taxon>Actinomycetota</taxon>
        <taxon>Actinomycetes</taxon>
        <taxon>Pseudonocardiales</taxon>
        <taxon>Pseudonocardiaceae</taxon>
        <taxon>Amycolatopsis</taxon>
    </lineage>
</organism>
<keyword evidence="3" id="KW-0378">Hydrolase</keyword>
<dbReference type="PANTHER" id="PTHR37017">
    <property type="entry name" value="AB HYDROLASE-1 DOMAIN-CONTAINING PROTEIN-RELATED"/>
    <property type="match status" value="1"/>
</dbReference>
<accession>A0ABZ1ICP4</accession>
<evidence type="ECO:0000256" key="1">
    <source>
        <dbReference type="SAM" id="MobiDB-lite"/>
    </source>
</evidence>
<dbReference type="Gene3D" id="3.40.50.1820">
    <property type="entry name" value="alpha/beta hydrolase"/>
    <property type="match status" value="1"/>
</dbReference>
<dbReference type="EMBL" id="CP142149">
    <property type="protein sequence ID" value="WSE32195.1"/>
    <property type="molecule type" value="Genomic_DNA"/>
</dbReference>
<feature type="compositionally biased region" description="Polar residues" evidence="1">
    <location>
        <begin position="233"/>
        <end position="242"/>
    </location>
</feature>
<feature type="region of interest" description="Disordered" evidence="1">
    <location>
        <begin position="201"/>
        <end position="242"/>
    </location>
</feature>
<evidence type="ECO:0000313" key="3">
    <source>
        <dbReference type="EMBL" id="WSE32195.1"/>
    </source>
</evidence>
<evidence type="ECO:0000313" key="4">
    <source>
        <dbReference type="Proteomes" id="UP001330812"/>
    </source>
</evidence>
<sequence length="242" mass="26105">MTIPTLVLVPGAWHQPATFDRLRNELGALSYATRGVKLPTTGPRPCGDLFADAAAIRDAVHAVTGPVVVVAHSYGGLPATQALHDVEHVVYLAAYVPDLGDSLYTLHGAPNPESAEGLFPTSADPRDQLYHDLPEAEADRAVRALVDQLHRPFADRVTHAAWQHVPSSYVITEQDRSLPAELQARMATRTNAVHRIASGHSPTCHARWNSPRCCTGSSDPERRRTSTAALGASSPNHESTRP</sequence>
<dbReference type="InterPro" id="IPR052897">
    <property type="entry name" value="Sec-Metab_Biosynth_Hydrolase"/>
</dbReference>
<dbReference type="Pfam" id="PF12697">
    <property type="entry name" value="Abhydrolase_6"/>
    <property type="match status" value="1"/>
</dbReference>
<dbReference type="InterPro" id="IPR029058">
    <property type="entry name" value="AB_hydrolase_fold"/>
</dbReference>
<dbReference type="GO" id="GO:0016787">
    <property type="term" value="F:hydrolase activity"/>
    <property type="evidence" value="ECO:0007669"/>
    <property type="project" value="UniProtKB-KW"/>
</dbReference>
<dbReference type="RefSeq" id="WP_326835003.1">
    <property type="nucleotide sequence ID" value="NZ_CP142149.1"/>
</dbReference>
<protein>
    <submittedName>
        <fullName evidence="3">Alpha/beta hydrolase</fullName>
    </submittedName>
</protein>
<name>A0ABZ1ICP4_9PSEU</name>
<dbReference type="PANTHER" id="PTHR37017:SF11">
    <property type="entry name" value="ESTERASE_LIPASE_THIOESTERASE DOMAIN-CONTAINING PROTEIN"/>
    <property type="match status" value="1"/>
</dbReference>
<reference evidence="3 4" key="1">
    <citation type="journal article" date="2015" name="Int. J. Syst. Evol. Microbiol.">
        <title>Amycolatopsis rhabdoformis sp. nov., an actinomycete isolated from a tropical forest soil.</title>
        <authorList>
            <person name="Souza W.R."/>
            <person name="Silva R.E."/>
            <person name="Goodfellow M."/>
            <person name="Busarakam K."/>
            <person name="Figueiro F.S."/>
            <person name="Ferreira D."/>
            <person name="Rodrigues-Filho E."/>
            <person name="Moraes L.A.B."/>
            <person name="Zucchi T.D."/>
        </authorList>
    </citation>
    <scope>NUCLEOTIDE SEQUENCE [LARGE SCALE GENOMIC DNA]</scope>
    <source>
        <strain evidence="3 4">NCIMB 14900</strain>
    </source>
</reference>
<evidence type="ECO:0000259" key="2">
    <source>
        <dbReference type="Pfam" id="PF12697"/>
    </source>
</evidence>
<dbReference type="Proteomes" id="UP001330812">
    <property type="component" value="Chromosome"/>
</dbReference>
<dbReference type="InterPro" id="IPR000073">
    <property type="entry name" value="AB_hydrolase_1"/>
</dbReference>
<dbReference type="SUPFAM" id="SSF53474">
    <property type="entry name" value="alpha/beta-Hydrolases"/>
    <property type="match status" value="1"/>
</dbReference>
<keyword evidence="4" id="KW-1185">Reference proteome</keyword>